<dbReference type="InterPro" id="IPR001623">
    <property type="entry name" value="DnaJ_domain"/>
</dbReference>
<dbReference type="PROSITE" id="PS50076">
    <property type="entry name" value="DNAJ_2"/>
    <property type="match status" value="1"/>
</dbReference>
<feature type="domain" description="J" evidence="3">
    <location>
        <begin position="1734"/>
        <end position="1790"/>
    </location>
</feature>
<dbReference type="SUPFAM" id="SSF52540">
    <property type="entry name" value="P-loop containing nucleoside triphosphate hydrolases"/>
    <property type="match status" value="1"/>
</dbReference>
<dbReference type="Pfam" id="PF00271">
    <property type="entry name" value="Helicase_C"/>
    <property type="match status" value="1"/>
</dbReference>
<dbReference type="GO" id="GO:0016787">
    <property type="term" value="F:hydrolase activity"/>
    <property type="evidence" value="ECO:0007669"/>
    <property type="project" value="UniProtKB-KW"/>
</dbReference>
<feature type="region of interest" description="Disordered" evidence="2">
    <location>
        <begin position="822"/>
        <end position="844"/>
    </location>
</feature>
<dbReference type="Gene3D" id="3.40.50.300">
    <property type="entry name" value="P-loop containing nucleotide triphosphate hydrolases"/>
    <property type="match status" value="1"/>
</dbReference>
<dbReference type="Proteomes" id="UP000078559">
    <property type="component" value="Unassembled WGS sequence"/>
</dbReference>
<feature type="region of interest" description="Disordered" evidence="2">
    <location>
        <begin position="860"/>
        <end position="911"/>
    </location>
</feature>
<feature type="region of interest" description="Disordered" evidence="2">
    <location>
        <begin position="1682"/>
        <end position="1747"/>
    </location>
</feature>
<evidence type="ECO:0000259" key="3">
    <source>
        <dbReference type="PROSITE" id="PS50076"/>
    </source>
</evidence>
<evidence type="ECO:0000313" key="5">
    <source>
        <dbReference type="Proteomes" id="UP000078559"/>
    </source>
</evidence>
<evidence type="ECO:0000313" key="4">
    <source>
        <dbReference type="EMBL" id="KUI64438.1"/>
    </source>
</evidence>
<dbReference type="PRINTS" id="PR00625">
    <property type="entry name" value="JDOMAIN"/>
</dbReference>
<feature type="compositionally biased region" description="Basic and acidic residues" evidence="2">
    <location>
        <begin position="1718"/>
        <end position="1734"/>
    </location>
</feature>
<feature type="compositionally biased region" description="Polar residues" evidence="2">
    <location>
        <begin position="72"/>
        <end position="85"/>
    </location>
</feature>
<keyword evidence="1" id="KW-0378">Hydrolase</keyword>
<feature type="compositionally biased region" description="Acidic residues" evidence="2">
    <location>
        <begin position="1963"/>
        <end position="1978"/>
    </location>
</feature>
<gene>
    <name evidence="4" type="ORF">VM1G_11233</name>
</gene>
<feature type="compositionally biased region" description="Basic and acidic residues" evidence="2">
    <location>
        <begin position="1817"/>
        <end position="1829"/>
    </location>
</feature>
<accession>A0A194VKE7</accession>
<organism evidence="4 5">
    <name type="scientific">Cytospora mali</name>
    <name type="common">Apple Valsa canker fungus</name>
    <name type="synonym">Valsa mali</name>
    <dbReference type="NCBI Taxonomy" id="578113"/>
    <lineage>
        <taxon>Eukaryota</taxon>
        <taxon>Fungi</taxon>
        <taxon>Dikarya</taxon>
        <taxon>Ascomycota</taxon>
        <taxon>Pezizomycotina</taxon>
        <taxon>Sordariomycetes</taxon>
        <taxon>Sordariomycetidae</taxon>
        <taxon>Diaporthales</taxon>
        <taxon>Cytosporaceae</taxon>
        <taxon>Cytospora</taxon>
    </lineage>
</organism>
<dbReference type="OrthoDB" id="10603403at2759"/>
<feature type="compositionally biased region" description="Basic and acidic residues" evidence="2">
    <location>
        <begin position="1688"/>
        <end position="1698"/>
    </location>
</feature>
<dbReference type="Pfam" id="PF00226">
    <property type="entry name" value="DnaJ"/>
    <property type="match status" value="1"/>
</dbReference>
<dbReference type="SMART" id="SM00271">
    <property type="entry name" value="DnaJ"/>
    <property type="match status" value="1"/>
</dbReference>
<dbReference type="Gene3D" id="1.10.287.110">
    <property type="entry name" value="DnaJ domain"/>
    <property type="match status" value="1"/>
</dbReference>
<dbReference type="InterPro" id="IPR027417">
    <property type="entry name" value="P-loop_NTPase"/>
</dbReference>
<dbReference type="PANTHER" id="PTHR10799">
    <property type="entry name" value="SNF2/RAD54 HELICASE FAMILY"/>
    <property type="match status" value="1"/>
</dbReference>
<feature type="region of interest" description="Disordered" evidence="2">
    <location>
        <begin position="1761"/>
        <end position="1900"/>
    </location>
</feature>
<feature type="region of interest" description="Disordered" evidence="2">
    <location>
        <begin position="1959"/>
        <end position="1978"/>
    </location>
</feature>
<dbReference type="CDD" id="cd18793">
    <property type="entry name" value="SF2_C_SNF"/>
    <property type="match status" value="1"/>
</dbReference>
<dbReference type="EMBL" id="KN796144">
    <property type="protein sequence ID" value="KUI64438.1"/>
    <property type="molecule type" value="Genomic_DNA"/>
</dbReference>
<evidence type="ECO:0000256" key="2">
    <source>
        <dbReference type="SAM" id="MobiDB-lite"/>
    </source>
</evidence>
<feature type="compositionally biased region" description="Acidic residues" evidence="2">
    <location>
        <begin position="1699"/>
        <end position="1717"/>
    </location>
</feature>
<dbReference type="InterPro" id="IPR001650">
    <property type="entry name" value="Helicase_C-like"/>
</dbReference>
<dbReference type="SMR" id="A0A194VKE7"/>
<dbReference type="CDD" id="cd06257">
    <property type="entry name" value="DnaJ"/>
    <property type="match status" value="1"/>
</dbReference>
<feature type="compositionally biased region" description="Low complexity" evidence="2">
    <location>
        <begin position="1845"/>
        <end position="1857"/>
    </location>
</feature>
<name>A0A194VKE7_CYTMA</name>
<feature type="region of interest" description="Disordered" evidence="2">
    <location>
        <begin position="1"/>
        <end position="85"/>
    </location>
</feature>
<proteinExistence type="predicted"/>
<protein>
    <recommendedName>
        <fullName evidence="3">J domain-containing protein</fullName>
    </recommendedName>
</protein>
<feature type="compositionally biased region" description="Acidic residues" evidence="2">
    <location>
        <begin position="1786"/>
        <end position="1807"/>
    </location>
</feature>
<dbReference type="SUPFAM" id="SSF46565">
    <property type="entry name" value="Chaperone J-domain"/>
    <property type="match status" value="1"/>
</dbReference>
<sequence length="1978" mass="223354">MDPSPSKARADRAKRKAQPTNTAKARSKTPKTPATAPGDSDEPNPTGEPVSESDAGAETTQSKHKKKKKANIVSTHNGPYRFSLSNMGKTDTQISSEYPPEHPVWQNGADTIPRPKWMIHAYGPLPLGEKIKCTEPPGPSKVRNETEQQIEARMRKEWEESEIHVTGARNMFTWSTANLAAAFVIPYLGFPSTSALASFILTEGLEILGPFFSAFEKYMVKDSKFPVSAIVKAINQQYPDPYLMQILDNVRNTPDAQPLVQVQFLQTTIPSEPSVSGGVSIILTAVCYVYKLLCHMTKGSDWRPDIAEEEWQRAASSAKSCPLSRYGADLAPGKRFKYWDATTTDTTSKPVDVYLGYTAEDWNRAFVLFVYVKLQKEKACSLLTKKRAVDVHIQHWAGEAQTARRVKLQEHKKKEKLQEQAELLKLFKDLSRRARETSSDDEITVLAKLIEEAREKKQVPEYGKVREELSSSLARIKSYLMNAEPRRLSPNIRPVDVEELSSIWETISMYVRDLQGPVRNANSNEFQRNNHIANFVTKTSSLFVAESEAACQRVMDAIKDEDPDLQDSQVRAMADTQMKASYSLSTITSGKPPVEVSYEEALDAIQFPDYDGDRADLTFNRTNTSVTVEMSEMMSDARTAECASQSAPKDARGARVLKVPFKYFYHQPVDAYIVHVFLNSPLRCFILGNDMGVGKTIIFETAFHMHAAALQRQHEKGEAPKGQTYGPHLLVTLPILQDQSCGDFLKPFRGVRDYIIVNSTGRTTIPGASAISKDDEWLDLMDQLYHARFTPEVMNTTIIVSYGIMANRFIGKTTVFTLVDGEKEEGSSLPRRVKTTPSKGPWGKYQSMEAAHLQKKIKVPFPHGNLPTTPAASQASFDNGPSSPLTATPKTPKSFQEDSPGSSPGTTNPARSVGAAIKYILKGMRKGGNLDDSDGVVDFDADEADEPEHDNRTALLENIQGPKLLKLFFRARGIETAQGMLEFAAENPKKLPAYGEEHWRLTAKFFPLSMQKAGKTPIFEQLTFDEGHHVRNTDSTYHLAANLLPKRRLLVSTGTALYNSIEDVRGYSRLFADHTGIDKHFRYKSDEIDVMDYITWSEDVVDQGYVEVQHGADEEFVKALHHWANEDLDRRQWWCLLRGYRAKLATSDPVRAERAASAFLDTMVTTRKMKTPLQLPDGRVTFPSASLPPCETRTVEVSHNLNNSAKLALAIDVLSDRLYDDPDADQKDRTVQPDGFEYQAELTTKEKVEMILNVADAEQEKQMGMAYHRVMTLLGFDLRNHSLFFDPEVHRRDPLAKLSKREVDLLRDLSKKPDDELLPESRGEATARFGTADVRKLASMDIYGGLFWKYSLLAGPDLVPYDNVIHMLVWALAESPVMFETINRVINSIQNKKKYGGRSLILIDSPFAQLALAGILRYLGLSVQSYTSDLKEDERAQMIANFNNPNTNIDVMILSLSFNVTGMNLQKACHNGICTMYYFNPSQMKQAMARLNRIGQPHIVYWFIIKQLCSYAEMQERTIHTKEVSFYSAQSLIPRWLGDELRTLICFELAREAWGTLESKYVVTKYACLLESVRDWSQPWVRRYAKYYSIVASLALQCLRDDMSADEQVEETSEKRYVDVDRRFNPFTITWDMVEQARDGYMEMMQHMGLQSLDDIIAKLEEKLESMHPSAGSRAWALDVRFAPPEMPRPDDAEMRDIGDEEEADGEPGEDDESEVNPDERPGQDTNPPDDHLGFYRTLGVHPSDSGRAIRTAFRKLSLRLHPDKNPSPNANEEFRRVLEAYEVLSLEDEPEEPQEPGPQDEPEQPGEPEVPPSDTDLERWTPSEEELLRNLADQTGRVEEVPDSQPLPSSRRSSPQTRPPSPGKKRGHPEPDTDTNPFSDFDDQPPPKRTRQQADDDYDERMRGFIERVRAMEALKVADLNKLIRIEGVRCSATKKADKQRRMRRHFASLYNVHNLESGVDGTDEVEGDDEDTDMEE</sequence>
<keyword evidence="5" id="KW-1185">Reference proteome</keyword>
<feature type="compositionally biased region" description="Polar residues" evidence="2">
    <location>
        <begin position="866"/>
        <end position="910"/>
    </location>
</feature>
<dbReference type="InterPro" id="IPR049730">
    <property type="entry name" value="SNF2/RAD54-like_C"/>
</dbReference>
<reference evidence="4" key="1">
    <citation type="submission" date="2014-12" db="EMBL/GenBank/DDBJ databases">
        <title>Genome Sequence of Valsa Canker Pathogens Uncovers a Specific Adaption of Colonization on Woody Bark.</title>
        <authorList>
            <person name="Yin Z."/>
            <person name="Liu H."/>
            <person name="Gao X."/>
            <person name="Li Z."/>
            <person name="Song N."/>
            <person name="Ke X."/>
            <person name="Dai Q."/>
            <person name="Wu Y."/>
            <person name="Sun Y."/>
            <person name="Xu J.-R."/>
            <person name="Kang Z.K."/>
            <person name="Wang L."/>
            <person name="Huang L."/>
        </authorList>
    </citation>
    <scope>NUCLEOTIDE SEQUENCE [LARGE SCALE GENOMIC DNA]</scope>
    <source>
        <strain evidence="4">03-8</strain>
    </source>
</reference>
<evidence type="ECO:0000256" key="1">
    <source>
        <dbReference type="ARBA" id="ARBA00022801"/>
    </source>
</evidence>
<dbReference type="InterPro" id="IPR036869">
    <property type="entry name" value="J_dom_sf"/>
</dbReference>